<dbReference type="PROSITE" id="PS51679">
    <property type="entry name" value="SAM_MT_C5"/>
    <property type="match status" value="1"/>
</dbReference>
<reference evidence="9 10" key="1">
    <citation type="submission" date="2023-12" db="EMBL/GenBank/DDBJ databases">
        <title>Baltic Sea Cyanobacteria.</title>
        <authorList>
            <person name="Delbaje E."/>
            <person name="Fewer D.P."/>
            <person name="Shishido T.K."/>
        </authorList>
    </citation>
    <scope>NUCLEOTIDE SEQUENCE [LARGE SCALE GENOMIC DNA]</scope>
    <source>
        <strain evidence="9 10">UHCC-0300</strain>
    </source>
</reference>
<evidence type="ECO:0000313" key="10">
    <source>
        <dbReference type="Proteomes" id="UP001302120"/>
    </source>
</evidence>
<dbReference type="PROSITE" id="PS00095">
    <property type="entry name" value="C5_MTASE_2"/>
    <property type="match status" value="1"/>
</dbReference>
<keyword evidence="3 5" id="KW-0949">S-adenosyl-L-methionine</keyword>
<feature type="region of interest" description="Disordered" evidence="8">
    <location>
        <begin position="238"/>
        <end position="257"/>
    </location>
</feature>
<keyword evidence="2 5" id="KW-0808">Transferase</keyword>
<proteinExistence type="inferred from homology"/>
<dbReference type="CDD" id="cd00315">
    <property type="entry name" value="Cyt_C5_DNA_methylase"/>
    <property type="match status" value="1"/>
</dbReference>
<evidence type="ECO:0000256" key="5">
    <source>
        <dbReference type="PROSITE-ProRule" id="PRU01016"/>
    </source>
</evidence>
<dbReference type="GO" id="GO:0003886">
    <property type="term" value="F:DNA (cytosine-5-)-methyltransferase activity"/>
    <property type="evidence" value="ECO:0007669"/>
    <property type="project" value="UniProtKB-EC"/>
</dbReference>
<evidence type="ECO:0000256" key="7">
    <source>
        <dbReference type="RuleBase" id="RU000417"/>
    </source>
</evidence>
<dbReference type="Gene3D" id="3.40.50.150">
    <property type="entry name" value="Vaccinia Virus protein VP39"/>
    <property type="match status" value="1"/>
</dbReference>
<dbReference type="RefSeq" id="WP_323194190.1">
    <property type="nucleotide sequence ID" value="NZ_JAYGHG010000001.1"/>
</dbReference>
<evidence type="ECO:0000256" key="6">
    <source>
        <dbReference type="RuleBase" id="RU000416"/>
    </source>
</evidence>
<dbReference type="Pfam" id="PF00145">
    <property type="entry name" value="DNA_methylase"/>
    <property type="match status" value="1"/>
</dbReference>
<keyword evidence="10" id="KW-1185">Reference proteome</keyword>
<comment type="caution">
    <text evidence="9">The sequence shown here is derived from an EMBL/GenBank/DDBJ whole genome shotgun (WGS) entry which is preliminary data.</text>
</comment>
<dbReference type="Proteomes" id="UP001302120">
    <property type="component" value="Unassembled WGS sequence"/>
</dbReference>
<dbReference type="InterPro" id="IPR050390">
    <property type="entry name" value="C5-Methyltransferase"/>
</dbReference>
<dbReference type="NCBIfam" id="TIGR00675">
    <property type="entry name" value="dcm"/>
    <property type="match status" value="1"/>
</dbReference>
<dbReference type="InterPro" id="IPR001525">
    <property type="entry name" value="C5_MeTfrase"/>
</dbReference>
<evidence type="ECO:0000256" key="2">
    <source>
        <dbReference type="ARBA" id="ARBA00022679"/>
    </source>
</evidence>
<evidence type="ECO:0000256" key="4">
    <source>
        <dbReference type="ARBA" id="ARBA00022747"/>
    </source>
</evidence>
<protein>
    <recommendedName>
        <fullName evidence="7">Cytosine-specific methyltransferase</fullName>
        <ecNumber evidence="7">2.1.1.37</ecNumber>
    </recommendedName>
</protein>
<dbReference type="PRINTS" id="PR00105">
    <property type="entry name" value="C5METTRFRASE"/>
</dbReference>
<evidence type="ECO:0000256" key="3">
    <source>
        <dbReference type="ARBA" id="ARBA00022691"/>
    </source>
</evidence>
<comment type="catalytic activity">
    <reaction evidence="7">
        <text>a 2'-deoxycytidine in DNA + S-adenosyl-L-methionine = a 5-methyl-2'-deoxycytidine in DNA + S-adenosyl-L-homocysteine + H(+)</text>
        <dbReference type="Rhea" id="RHEA:13681"/>
        <dbReference type="Rhea" id="RHEA-COMP:11369"/>
        <dbReference type="Rhea" id="RHEA-COMP:11370"/>
        <dbReference type="ChEBI" id="CHEBI:15378"/>
        <dbReference type="ChEBI" id="CHEBI:57856"/>
        <dbReference type="ChEBI" id="CHEBI:59789"/>
        <dbReference type="ChEBI" id="CHEBI:85452"/>
        <dbReference type="ChEBI" id="CHEBI:85454"/>
        <dbReference type="EC" id="2.1.1.37"/>
    </reaction>
</comment>
<keyword evidence="4" id="KW-0680">Restriction system</keyword>
<dbReference type="SUPFAM" id="SSF53335">
    <property type="entry name" value="S-adenosyl-L-methionine-dependent methyltransferases"/>
    <property type="match status" value="1"/>
</dbReference>
<comment type="similarity">
    <text evidence="5 6">Belongs to the class I-like SAM-binding methyltransferase superfamily. C5-methyltransferase family.</text>
</comment>
<dbReference type="PROSITE" id="PS00094">
    <property type="entry name" value="C5_MTASE_1"/>
    <property type="match status" value="1"/>
</dbReference>
<dbReference type="Gene3D" id="3.90.120.10">
    <property type="entry name" value="DNA Methylase, subunit A, domain 2"/>
    <property type="match status" value="1"/>
</dbReference>
<gene>
    <name evidence="9" type="ORF">VB620_00645</name>
</gene>
<dbReference type="EMBL" id="JAYGHG010000001">
    <property type="protein sequence ID" value="MEA5579846.1"/>
    <property type="molecule type" value="Genomic_DNA"/>
</dbReference>
<dbReference type="InterPro" id="IPR031303">
    <property type="entry name" value="C5_meth_CS"/>
</dbReference>
<dbReference type="InterPro" id="IPR018117">
    <property type="entry name" value="C5_DNA_meth_AS"/>
</dbReference>
<feature type="active site" evidence="5">
    <location>
        <position position="86"/>
    </location>
</feature>
<organism evidence="9 10">
    <name type="scientific">Nodularia harveyana UHCC-0300</name>
    <dbReference type="NCBI Taxonomy" id="2974287"/>
    <lineage>
        <taxon>Bacteria</taxon>
        <taxon>Bacillati</taxon>
        <taxon>Cyanobacteriota</taxon>
        <taxon>Cyanophyceae</taxon>
        <taxon>Nostocales</taxon>
        <taxon>Nodulariaceae</taxon>
        <taxon>Nodularia</taxon>
    </lineage>
</organism>
<dbReference type="EC" id="2.1.1.37" evidence="7"/>
<evidence type="ECO:0000313" key="9">
    <source>
        <dbReference type="EMBL" id="MEA5579846.1"/>
    </source>
</evidence>
<dbReference type="PANTHER" id="PTHR10629:SF52">
    <property type="entry name" value="DNA (CYTOSINE-5)-METHYLTRANSFERASE 1"/>
    <property type="match status" value="1"/>
</dbReference>
<accession>A0ABU5UA58</accession>
<evidence type="ECO:0000256" key="8">
    <source>
        <dbReference type="SAM" id="MobiDB-lite"/>
    </source>
</evidence>
<dbReference type="InterPro" id="IPR029063">
    <property type="entry name" value="SAM-dependent_MTases_sf"/>
</dbReference>
<dbReference type="GO" id="GO:0032259">
    <property type="term" value="P:methylation"/>
    <property type="evidence" value="ECO:0007669"/>
    <property type="project" value="UniProtKB-KW"/>
</dbReference>
<dbReference type="PANTHER" id="PTHR10629">
    <property type="entry name" value="CYTOSINE-SPECIFIC METHYLTRANSFERASE"/>
    <property type="match status" value="1"/>
</dbReference>
<evidence type="ECO:0000256" key="1">
    <source>
        <dbReference type="ARBA" id="ARBA00022603"/>
    </source>
</evidence>
<keyword evidence="1 5" id="KW-0489">Methyltransferase</keyword>
<name>A0ABU5UA58_9CYAN</name>
<sequence>MQENFLLQSSALKVIDLFAGCGGLSLGFENSGFEIVAAFDNWLSAINVYKQNFQHPIFEYDLSQVNSNYALFNKFLPDVIIGGPPCQDFSSAGKRNEDLGRGDLSITFAKIISGIRSQWFVMENVPRFNKTNKYTELRQILKAAGYGLTEKVLDASLCGVPQKRKRFFCIGELGGEDEKLQPYLDANLSTKPKTIRDYLGNSLGLEYYYRHPRTYQRRGIFSIDEPSPTVRGVNRPIPQNYQQHPGDAAPLTPSSRPLTTRERSYIQTFPDDFIFTGSKTDLEQMIGNAVPVKLAEYIAKCLLMYIQDQKKYQIYPASLTAI</sequence>